<accession>A0AAN8F3T4</accession>
<feature type="region of interest" description="Disordered" evidence="1">
    <location>
        <begin position="143"/>
        <end position="165"/>
    </location>
</feature>
<name>A0AAN8F3T4_TRICO</name>
<evidence type="ECO:0000313" key="3">
    <source>
        <dbReference type="Proteomes" id="UP001331761"/>
    </source>
</evidence>
<gene>
    <name evidence="2" type="ORF">GCK32_016655</name>
</gene>
<protein>
    <submittedName>
        <fullName evidence="2">C2H2-type domain-containing protein</fullName>
    </submittedName>
</protein>
<keyword evidence="3" id="KW-1185">Reference proteome</keyword>
<evidence type="ECO:0000313" key="2">
    <source>
        <dbReference type="EMBL" id="KAK5969800.1"/>
    </source>
</evidence>
<dbReference type="Proteomes" id="UP001331761">
    <property type="component" value="Unassembled WGS sequence"/>
</dbReference>
<feature type="region of interest" description="Disordered" evidence="1">
    <location>
        <begin position="1"/>
        <end position="61"/>
    </location>
</feature>
<sequence>MQGTGNDSENEDGLVIASPGDDDDVIEQGCPYDEMDSLLNRSSSDDEADEHLPLPQESAGNTYRKFGQEVILFERTAHTPPSRWMLVDEKDNNRWPYAERVRNCSSAPPSATSPIKDDGKEELSIPQAMMSFMAVSVSSTSSTSCSHDIQQEQHNHAAQQSTTPVYSYSSREVADIYLISTDIKN</sequence>
<feature type="compositionally biased region" description="Polar residues" evidence="1">
    <location>
        <begin position="156"/>
        <end position="165"/>
    </location>
</feature>
<proteinExistence type="predicted"/>
<evidence type="ECO:0000256" key="1">
    <source>
        <dbReference type="SAM" id="MobiDB-lite"/>
    </source>
</evidence>
<organism evidence="2 3">
    <name type="scientific">Trichostrongylus colubriformis</name>
    <name type="common">Black scour worm</name>
    <dbReference type="NCBI Taxonomy" id="6319"/>
    <lineage>
        <taxon>Eukaryota</taxon>
        <taxon>Metazoa</taxon>
        <taxon>Ecdysozoa</taxon>
        <taxon>Nematoda</taxon>
        <taxon>Chromadorea</taxon>
        <taxon>Rhabditida</taxon>
        <taxon>Rhabditina</taxon>
        <taxon>Rhabditomorpha</taxon>
        <taxon>Strongyloidea</taxon>
        <taxon>Trichostrongylidae</taxon>
        <taxon>Trichostrongylus</taxon>
    </lineage>
</organism>
<reference evidence="2 3" key="1">
    <citation type="submission" date="2019-10" db="EMBL/GenBank/DDBJ databases">
        <title>Assembly and Annotation for the nematode Trichostrongylus colubriformis.</title>
        <authorList>
            <person name="Martin J."/>
        </authorList>
    </citation>
    <scope>NUCLEOTIDE SEQUENCE [LARGE SCALE GENOMIC DNA]</scope>
    <source>
        <strain evidence="2">G859</strain>
        <tissue evidence="2">Whole worm</tissue>
    </source>
</reference>
<dbReference type="EMBL" id="WIXE01019727">
    <property type="protein sequence ID" value="KAK5969800.1"/>
    <property type="molecule type" value="Genomic_DNA"/>
</dbReference>
<dbReference type="AlphaFoldDB" id="A0AAN8F3T4"/>
<comment type="caution">
    <text evidence="2">The sequence shown here is derived from an EMBL/GenBank/DDBJ whole genome shotgun (WGS) entry which is preliminary data.</text>
</comment>